<dbReference type="AlphaFoldDB" id="A0A7T8KKL5"/>
<name>A0A7T8KKL5_CALRO</name>
<dbReference type="EMBL" id="CP045891">
    <property type="protein sequence ID" value="QQP57443.1"/>
    <property type="molecule type" value="Genomic_DNA"/>
</dbReference>
<sequence>YISQKLASADFISKYDIKTILISTAARYSALSIRSLMSIVPLDVYRRLSQILSVLLKAIFNFLKN</sequence>
<protein>
    <submittedName>
        <fullName evidence="1">Uncharacterized protein</fullName>
    </submittedName>
</protein>
<accession>A0A7T8KKL5</accession>
<evidence type="ECO:0000313" key="2">
    <source>
        <dbReference type="Proteomes" id="UP000595437"/>
    </source>
</evidence>
<keyword evidence="2" id="KW-1185">Reference proteome</keyword>
<proteinExistence type="predicted"/>
<gene>
    <name evidence="1" type="ORF">FKW44_002438</name>
</gene>
<dbReference type="Proteomes" id="UP000595437">
    <property type="component" value="Chromosome 2"/>
</dbReference>
<reference evidence="2" key="1">
    <citation type="submission" date="2021-01" db="EMBL/GenBank/DDBJ databases">
        <title>Caligus Genome Assembly.</title>
        <authorList>
            <person name="Gallardo-Escarate C."/>
        </authorList>
    </citation>
    <scope>NUCLEOTIDE SEQUENCE [LARGE SCALE GENOMIC DNA]</scope>
</reference>
<feature type="non-terminal residue" evidence="1">
    <location>
        <position position="1"/>
    </location>
</feature>
<evidence type="ECO:0000313" key="1">
    <source>
        <dbReference type="EMBL" id="QQP57443.1"/>
    </source>
</evidence>
<organism evidence="1 2">
    <name type="scientific">Caligus rogercresseyi</name>
    <name type="common">Sea louse</name>
    <dbReference type="NCBI Taxonomy" id="217165"/>
    <lineage>
        <taxon>Eukaryota</taxon>
        <taxon>Metazoa</taxon>
        <taxon>Ecdysozoa</taxon>
        <taxon>Arthropoda</taxon>
        <taxon>Crustacea</taxon>
        <taxon>Multicrustacea</taxon>
        <taxon>Hexanauplia</taxon>
        <taxon>Copepoda</taxon>
        <taxon>Siphonostomatoida</taxon>
        <taxon>Caligidae</taxon>
        <taxon>Caligus</taxon>
    </lineage>
</organism>